<dbReference type="EMBL" id="ATIB01000017">
    <property type="protein sequence ID" value="EQB06189.1"/>
    <property type="molecule type" value="Genomic_DNA"/>
</dbReference>
<dbReference type="Proteomes" id="UP000015524">
    <property type="component" value="Unassembled WGS sequence"/>
</dbReference>
<evidence type="ECO:0000256" key="5">
    <source>
        <dbReference type="ARBA" id="ARBA00022692"/>
    </source>
</evidence>
<protein>
    <submittedName>
        <fullName evidence="16">TonB-denpendent receptor</fullName>
    </submittedName>
</protein>
<feature type="signal peptide" evidence="13">
    <location>
        <begin position="1"/>
        <end position="26"/>
    </location>
</feature>
<name>T0I995_9SPHN</name>
<dbReference type="Pfam" id="PF07715">
    <property type="entry name" value="Plug"/>
    <property type="match status" value="1"/>
</dbReference>
<evidence type="ECO:0000256" key="12">
    <source>
        <dbReference type="RuleBase" id="RU003357"/>
    </source>
</evidence>
<keyword evidence="3 11" id="KW-1134">Transmembrane beta strand</keyword>
<evidence type="ECO:0000256" key="3">
    <source>
        <dbReference type="ARBA" id="ARBA00022452"/>
    </source>
</evidence>
<evidence type="ECO:0000256" key="7">
    <source>
        <dbReference type="ARBA" id="ARBA00023065"/>
    </source>
</evidence>
<dbReference type="GO" id="GO:0009279">
    <property type="term" value="C:cell outer membrane"/>
    <property type="evidence" value="ECO:0007669"/>
    <property type="project" value="UniProtKB-SubCell"/>
</dbReference>
<sequence>MAPRIKKRLACGIALSGLVAGMPAFAQSAAAQLNNEASSNTPVPGEIIVTAQRRSEALSKVPVSVSAFNAEMLQDRNVSSEQDLAALVPGLIVKSGQNSNQVSFTLRGQTLDPFSGSSPAVLTYVNEAPQSAGNTATAFFDLSSVQVLKGPQGTLFGRNATGGAILYETTKPGDVFGGYATVKGGERNYIQIQGALDIPLSDAVKIRVAGDYNKQDGYIRNARTGSTLGDTDALSGRVTLVIEPSSSFKNTTVAQYSDFGGTEGAGGLYSYHQCGEVNNGYKLTDTLDCVYGMNSPFAPTLGDGPMGEGTWPGAVPGYLAWQKAHPYEVWLSYDLPHKAHAAFVTNTTELEVGDNLTLKNIFNWADAFARTPGILSGSPFGSLNLYNRTGLGNGRPGGEEFSTKAISNELQLQGKSGRLEYIVGAFYSNTKKKEYVPVIVGDELATPLADIAYYYHQRSESKAVFAQLSYELTDKLKATAGGRYTWETAGLDQIEGSLFNLTGTTPLRQKAKLHDPSWTFNLQYQINSQNMVYFSQRGSFRAGGFNGAVVPFNDTNFFDNETTYDFELGYKFAGHLGDIASRFNIAAYRQIVKNAQHSIYALVEGNPAAFTVNVPKKRIQGVEFDGNFQLASWLEFGFSGAYTEAKFTKNIVDLSSATGVAGFTIPFDTYTDAPKWAGSVYGVVGLPIPEDMGTVKLRTDVFGQTKTYFSNNEGSITPRTQLPGYVTVDMRLSWDNISGSGFSAAVYAKNLFDKLYYNSGYVEGASGGFNTAIWGEPQTFGAEVTFRF</sequence>
<accession>T0I995</accession>
<feature type="chain" id="PRO_5004577063" evidence="13">
    <location>
        <begin position="27"/>
        <end position="788"/>
    </location>
</feature>
<dbReference type="InterPro" id="IPR039426">
    <property type="entry name" value="TonB-dep_rcpt-like"/>
</dbReference>
<dbReference type="eggNOG" id="COG4774">
    <property type="taxonomic scope" value="Bacteria"/>
</dbReference>
<evidence type="ECO:0000256" key="11">
    <source>
        <dbReference type="PROSITE-ProRule" id="PRU01360"/>
    </source>
</evidence>
<keyword evidence="9 11" id="KW-0472">Membrane</keyword>
<dbReference type="PATRIC" id="fig|1114964.3.peg.128"/>
<keyword evidence="8 12" id="KW-0798">TonB box</keyword>
<comment type="caution">
    <text evidence="16">The sequence shown here is derived from an EMBL/GenBank/DDBJ whole genome shotgun (WGS) entry which is preliminary data.</text>
</comment>
<dbReference type="AlphaFoldDB" id="T0I995"/>
<evidence type="ECO:0000256" key="2">
    <source>
        <dbReference type="ARBA" id="ARBA00022448"/>
    </source>
</evidence>
<dbReference type="OrthoDB" id="7510666at2"/>
<keyword evidence="5 11" id="KW-0812">Transmembrane</keyword>
<evidence type="ECO:0000313" key="17">
    <source>
        <dbReference type="Proteomes" id="UP000015524"/>
    </source>
</evidence>
<evidence type="ECO:0000256" key="10">
    <source>
        <dbReference type="ARBA" id="ARBA00023237"/>
    </source>
</evidence>
<feature type="domain" description="TonB-dependent receptor plug" evidence="15">
    <location>
        <begin position="58"/>
        <end position="164"/>
    </location>
</feature>
<comment type="similarity">
    <text evidence="11 12">Belongs to the TonB-dependent receptor family.</text>
</comment>
<evidence type="ECO:0000256" key="8">
    <source>
        <dbReference type="ARBA" id="ARBA00023077"/>
    </source>
</evidence>
<dbReference type="Pfam" id="PF00593">
    <property type="entry name" value="TonB_dep_Rec_b-barrel"/>
    <property type="match status" value="1"/>
</dbReference>
<dbReference type="SUPFAM" id="SSF56935">
    <property type="entry name" value="Porins"/>
    <property type="match status" value="1"/>
</dbReference>
<evidence type="ECO:0000256" key="1">
    <source>
        <dbReference type="ARBA" id="ARBA00004571"/>
    </source>
</evidence>
<dbReference type="InterPro" id="IPR012910">
    <property type="entry name" value="Plug_dom"/>
</dbReference>
<dbReference type="InterPro" id="IPR000531">
    <property type="entry name" value="Beta-barrel_TonB"/>
</dbReference>
<organism evidence="16 17">
    <name type="scientific">Sphingobium baderi LL03</name>
    <dbReference type="NCBI Taxonomy" id="1114964"/>
    <lineage>
        <taxon>Bacteria</taxon>
        <taxon>Pseudomonadati</taxon>
        <taxon>Pseudomonadota</taxon>
        <taxon>Alphaproteobacteria</taxon>
        <taxon>Sphingomonadales</taxon>
        <taxon>Sphingomonadaceae</taxon>
        <taxon>Sphingobium</taxon>
    </lineage>
</organism>
<keyword evidence="4" id="KW-0410">Iron transport</keyword>
<dbReference type="PANTHER" id="PTHR32552:SF81">
    <property type="entry name" value="TONB-DEPENDENT OUTER MEMBRANE RECEPTOR"/>
    <property type="match status" value="1"/>
</dbReference>
<evidence type="ECO:0000259" key="15">
    <source>
        <dbReference type="Pfam" id="PF07715"/>
    </source>
</evidence>
<keyword evidence="16" id="KW-0675">Receptor</keyword>
<keyword evidence="17" id="KW-1185">Reference proteome</keyword>
<keyword evidence="7" id="KW-0406">Ion transport</keyword>
<dbReference type="InterPro" id="IPR036942">
    <property type="entry name" value="Beta-barrel_TonB_sf"/>
</dbReference>
<dbReference type="GO" id="GO:0006826">
    <property type="term" value="P:iron ion transport"/>
    <property type="evidence" value="ECO:0007669"/>
    <property type="project" value="UniProtKB-KW"/>
</dbReference>
<dbReference type="Gene3D" id="2.40.170.20">
    <property type="entry name" value="TonB-dependent receptor, beta-barrel domain"/>
    <property type="match status" value="2"/>
</dbReference>
<dbReference type="RefSeq" id="WP_021243174.1">
    <property type="nucleotide sequence ID" value="NZ_ATIB01000017.1"/>
</dbReference>
<evidence type="ECO:0000256" key="6">
    <source>
        <dbReference type="ARBA" id="ARBA00023004"/>
    </source>
</evidence>
<proteinExistence type="inferred from homology"/>
<evidence type="ECO:0000256" key="4">
    <source>
        <dbReference type="ARBA" id="ARBA00022496"/>
    </source>
</evidence>
<keyword evidence="10 11" id="KW-0998">Cell outer membrane</keyword>
<gene>
    <name evidence="16" type="ORF">L485_00735</name>
</gene>
<reference evidence="16 17" key="1">
    <citation type="journal article" date="2013" name="Genome Announc.">
        <title>Draft Genome Sequence of a Hexachlorocyclohexane-Degrading Bacterium, Sphingobium baderi Strain LL03T.</title>
        <authorList>
            <person name="Kaur J."/>
            <person name="Verma H."/>
            <person name="Tripathi C."/>
            <person name="Khurana J.P."/>
            <person name="Lal R."/>
        </authorList>
    </citation>
    <scope>NUCLEOTIDE SEQUENCE [LARGE SCALE GENOMIC DNA]</scope>
    <source>
        <strain evidence="16 17">LL03</strain>
    </source>
</reference>
<comment type="subcellular location">
    <subcellularLocation>
        <location evidence="1 11">Cell outer membrane</location>
        <topology evidence="1 11">Multi-pass membrane protein</topology>
    </subcellularLocation>
</comment>
<feature type="domain" description="TonB-dependent receptor-like beta-barrel" evidence="14">
    <location>
        <begin position="345"/>
        <end position="751"/>
    </location>
</feature>
<evidence type="ECO:0000313" key="16">
    <source>
        <dbReference type="EMBL" id="EQB06189.1"/>
    </source>
</evidence>
<dbReference type="PANTHER" id="PTHR32552">
    <property type="entry name" value="FERRICHROME IRON RECEPTOR-RELATED"/>
    <property type="match status" value="1"/>
</dbReference>
<evidence type="ECO:0000259" key="14">
    <source>
        <dbReference type="Pfam" id="PF00593"/>
    </source>
</evidence>
<keyword evidence="2 11" id="KW-0813">Transport</keyword>
<keyword evidence="13" id="KW-0732">Signal</keyword>
<evidence type="ECO:0000256" key="13">
    <source>
        <dbReference type="SAM" id="SignalP"/>
    </source>
</evidence>
<dbReference type="PROSITE" id="PS52016">
    <property type="entry name" value="TONB_DEPENDENT_REC_3"/>
    <property type="match status" value="1"/>
</dbReference>
<keyword evidence="6" id="KW-0408">Iron</keyword>
<evidence type="ECO:0000256" key="9">
    <source>
        <dbReference type="ARBA" id="ARBA00023136"/>
    </source>
</evidence>